<dbReference type="GO" id="GO:0005096">
    <property type="term" value="F:GTPase activator activity"/>
    <property type="evidence" value="ECO:0007669"/>
    <property type="project" value="UniProtKB-KW"/>
</dbReference>
<dbReference type="GO" id="GO:0046872">
    <property type="term" value="F:metal ion binding"/>
    <property type="evidence" value="ECO:0007669"/>
    <property type="project" value="UniProtKB-KW"/>
</dbReference>
<evidence type="ECO:0000256" key="1">
    <source>
        <dbReference type="ARBA" id="ARBA00022468"/>
    </source>
</evidence>
<keyword evidence="8" id="KW-0175">Coiled coil</keyword>
<feature type="domain" description="LIM zinc-binding" evidence="10">
    <location>
        <begin position="68"/>
        <end position="129"/>
    </location>
</feature>
<accession>A0AA35IUK8</accession>
<evidence type="ECO:0000256" key="2">
    <source>
        <dbReference type="ARBA" id="ARBA00022553"/>
    </source>
</evidence>
<dbReference type="GO" id="GO:0031106">
    <property type="term" value="P:septin ring organization"/>
    <property type="evidence" value="ECO:0007669"/>
    <property type="project" value="UniProtKB-ARBA"/>
</dbReference>
<evidence type="ECO:0000256" key="6">
    <source>
        <dbReference type="ARBA" id="ARBA00023038"/>
    </source>
</evidence>
<dbReference type="InterPro" id="IPR000198">
    <property type="entry name" value="RhoGAP_dom"/>
</dbReference>
<dbReference type="AlphaFoldDB" id="A0AA35IUK8"/>
<dbReference type="Proteomes" id="UP001161438">
    <property type="component" value="Chromosome 15"/>
</dbReference>
<keyword evidence="5 7" id="KW-0862">Zinc</keyword>
<dbReference type="InterPro" id="IPR050729">
    <property type="entry name" value="Rho-GAP"/>
</dbReference>
<dbReference type="EMBL" id="OX365771">
    <property type="protein sequence ID" value="CAI4036430.1"/>
    <property type="molecule type" value="Genomic_DNA"/>
</dbReference>
<evidence type="ECO:0000259" key="11">
    <source>
        <dbReference type="PROSITE" id="PS50238"/>
    </source>
</evidence>
<dbReference type="InterPro" id="IPR008936">
    <property type="entry name" value="Rho_GTPase_activation_prot"/>
</dbReference>
<dbReference type="PROSITE" id="PS50023">
    <property type="entry name" value="LIM_DOMAIN_2"/>
    <property type="match status" value="1"/>
</dbReference>
<dbReference type="Gene3D" id="1.10.555.10">
    <property type="entry name" value="Rho GTPase activation protein"/>
    <property type="match status" value="1"/>
</dbReference>
<dbReference type="PROSITE" id="PS50238">
    <property type="entry name" value="RHOGAP"/>
    <property type="match status" value="1"/>
</dbReference>
<dbReference type="PROSITE" id="PS00478">
    <property type="entry name" value="LIM_DOMAIN_1"/>
    <property type="match status" value="1"/>
</dbReference>
<evidence type="ECO:0000256" key="9">
    <source>
        <dbReference type="SAM" id="MobiDB-lite"/>
    </source>
</evidence>
<dbReference type="Pfam" id="PF00412">
    <property type="entry name" value="LIM"/>
    <property type="match status" value="1"/>
</dbReference>
<dbReference type="CDD" id="cd00159">
    <property type="entry name" value="RhoGAP"/>
    <property type="match status" value="1"/>
</dbReference>
<feature type="compositionally biased region" description="Polar residues" evidence="9">
    <location>
        <begin position="408"/>
        <end position="418"/>
    </location>
</feature>
<dbReference type="PANTHER" id="PTHR23176">
    <property type="entry name" value="RHO/RAC/CDC GTPASE-ACTIVATING PROTEIN"/>
    <property type="match status" value="1"/>
</dbReference>
<dbReference type="InterPro" id="IPR001781">
    <property type="entry name" value="Znf_LIM"/>
</dbReference>
<evidence type="ECO:0000313" key="13">
    <source>
        <dbReference type="Proteomes" id="UP001161438"/>
    </source>
</evidence>
<evidence type="ECO:0000259" key="10">
    <source>
        <dbReference type="PROSITE" id="PS50023"/>
    </source>
</evidence>
<dbReference type="Gene3D" id="2.10.110.10">
    <property type="entry name" value="Cysteine Rich Protein"/>
    <property type="match status" value="2"/>
</dbReference>
<keyword evidence="4" id="KW-0677">Repeat</keyword>
<evidence type="ECO:0008006" key="14">
    <source>
        <dbReference type="Google" id="ProtNLM"/>
    </source>
</evidence>
<feature type="compositionally biased region" description="Polar residues" evidence="9">
    <location>
        <begin position="572"/>
        <end position="591"/>
    </location>
</feature>
<organism evidence="12 13">
    <name type="scientific">Saccharomyces mikatae IFO 1815</name>
    <dbReference type="NCBI Taxonomy" id="226126"/>
    <lineage>
        <taxon>Eukaryota</taxon>
        <taxon>Fungi</taxon>
        <taxon>Dikarya</taxon>
        <taxon>Ascomycota</taxon>
        <taxon>Saccharomycotina</taxon>
        <taxon>Saccharomycetes</taxon>
        <taxon>Saccharomycetales</taxon>
        <taxon>Saccharomycetaceae</taxon>
        <taxon>Saccharomyces</taxon>
    </lineage>
</organism>
<feature type="region of interest" description="Disordered" evidence="9">
    <location>
        <begin position="572"/>
        <end position="592"/>
    </location>
</feature>
<evidence type="ECO:0000256" key="8">
    <source>
        <dbReference type="SAM" id="Coils"/>
    </source>
</evidence>
<proteinExistence type="predicted"/>
<keyword evidence="6 7" id="KW-0440">LIM domain</keyword>
<feature type="region of interest" description="Disordered" evidence="9">
    <location>
        <begin position="282"/>
        <end position="301"/>
    </location>
</feature>
<evidence type="ECO:0000256" key="5">
    <source>
        <dbReference type="ARBA" id="ARBA00022833"/>
    </source>
</evidence>
<dbReference type="GeneID" id="80921338"/>
<protein>
    <recommendedName>
        <fullName evidence="14">Rga1p</fullName>
    </recommendedName>
</protein>
<name>A0AA35IUK8_SACMI</name>
<dbReference type="FunFam" id="2.10.110.10:FF:000115">
    <property type="entry name" value="Rho GTPase-activating protein"/>
    <property type="match status" value="1"/>
</dbReference>
<keyword evidence="13" id="KW-1185">Reference proteome</keyword>
<evidence type="ECO:0000256" key="4">
    <source>
        <dbReference type="ARBA" id="ARBA00022737"/>
    </source>
</evidence>
<feature type="domain" description="Rho-GAP" evidence="11">
    <location>
        <begin position="799"/>
        <end position="1014"/>
    </location>
</feature>
<gene>
    <name evidence="12" type="primary">SMKI15G2740</name>
    <name evidence="12" type="ORF">SMKI_15G2740</name>
</gene>
<keyword evidence="2" id="KW-0597">Phosphoprotein</keyword>
<keyword evidence="3 7" id="KW-0479">Metal-binding</keyword>
<sequence length="1015" mass="113039">MASAVPNQQFPSCVRCKDFITTGHAYELGCDRWHTHCFACYKCEKPLSCESDFLVLGTGALICFDCSDSCKNCGKKIDDLAIILSSSNEAYCSDCFKCCKCGENIADLRYAKTKRGLFCLNCHEKLLAKRKYYEEKKRRLKKNLPSLPNPVIDSDPIDDTSAAVAVPERASGRPISPVKKISLGSESLKDIETNSSDIVPHFITGYNDSDDNSGSSKFGSNVSIEIMGLAGDDKKQEKSEVKEEVEVHLANLPLNVAIDSTPNQKHFLGNKEPLSRSKSLLNKTPLRNSSGQHVAKSPSSYRQGIVVHNSFEESNQIDSPNDGSRSASELLSSVLHSPVSVSMKDSKGFKNNDYLSSNSVSQTGPSLPAKGLKNIIEETSSLQTSAVEIVKSDKSVSDLAAVQQEQTDKFSYSSNNNGNDKKISRSLSRRSKDLMTNLKSKAINKHESNFKLSPASKLTSRRSQDLIRDLDSHPDFSTPSSNGALSEVLVKNRKSLNPNRLTDNGILKVGGKKEGAVNEQNGFSMKSPSSFGHLLQTPATPSNASMYRTPPLDSSLTFDRFNGSSYSNQNYSLPSWQNTPKTQLENSSQIGEQKETAYEIRESKNDSSLDKEITTTELHLKHLKINLKELESQREELMKEIDEMKNTKETLRQHIEAYNIEKNKLYLESNDVLENSATIRETTLDELSPVKHVATASSVVRSSVKPKFWKFFSSGKPQTEQSIQGANSSNSSSITKNAPVLHSAPLASSNSGRMEISPPVLQNPNEFSDVRLVPIESDGNTGQSKDVEEYSNGSNLYGSSLVARCNFESNKIPMILSVCIDFIESDEENMRSEGIYRKSGSQLVIEEIERQFSSWEVLQNADTPNILIDQDLNAVTGVLKRYLRKLPNPIFTFQVYEPLMNLVKSKKMMEILPFVGGKLSMEARNSDTYMSCKSILKSILEDLPKEHYRVLRVLSEHIEKVTHYSNWNRMTLYNLALVFAPGLIRDFSGEKDIIDMKERNYIVAFIFGNYRDVLA</sequence>
<dbReference type="GO" id="GO:0032177">
    <property type="term" value="C:cellular bud neck split septin rings"/>
    <property type="evidence" value="ECO:0007669"/>
    <property type="project" value="UniProtKB-ARBA"/>
</dbReference>
<reference evidence="12" key="1">
    <citation type="submission" date="2022-10" db="EMBL/GenBank/DDBJ databases">
        <authorList>
            <person name="Byrne P K."/>
        </authorList>
    </citation>
    <scope>NUCLEOTIDE SEQUENCE</scope>
    <source>
        <strain evidence="12">IFO1815</strain>
    </source>
</reference>
<dbReference type="RefSeq" id="XP_056079550.1">
    <property type="nucleotide sequence ID" value="XM_056225764.1"/>
</dbReference>
<dbReference type="CDD" id="cd09394">
    <property type="entry name" value="LIM1_Rga"/>
    <property type="match status" value="1"/>
</dbReference>
<dbReference type="SMART" id="SM00324">
    <property type="entry name" value="RhoGAP"/>
    <property type="match status" value="1"/>
</dbReference>
<feature type="coiled-coil region" evidence="8">
    <location>
        <begin position="613"/>
        <end position="668"/>
    </location>
</feature>
<feature type="region of interest" description="Disordered" evidence="9">
    <location>
        <begin position="408"/>
        <end position="431"/>
    </location>
</feature>
<evidence type="ECO:0000256" key="7">
    <source>
        <dbReference type="PROSITE-ProRule" id="PRU00125"/>
    </source>
</evidence>
<feature type="compositionally biased region" description="Polar residues" evidence="9">
    <location>
        <begin position="537"/>
        <end position="551"/>
    </location>
</feature>
<dbReference type="Pfam" id="PF00620">
    <property type="entry name" value="RhoGAP"/>
    <property type="match status" value="1"/>
</dbReference>
<dbReference type="GO" id="GO:0007165">
    <property type="term" value="P:signal transduction"/>
    <property type="evidence" value="ECO:0007669"/>
    <property type="project" value="InterPro"/>
</dbReference>
<keyword evidence="1" id="KW-0343">GTPase activation</keyword>
<evidence type="ECO:0000313" key="12">
    <source>
        <dbReference type="EMBL" id="CAI4036430.1"/>
    </source>
</evidence>
<dbReference type="SMART" id="SM00132">
    <property type="entry name" value="LIM"/>
    <property type="match status" value="2"/>
</dbReference>
<evidence type="ECO:0000256" key="3">
    <source>
        <dbReference type="ARBA" id="ARBA00022723"/>
    </source>
</evidence>
<dbReference type="CDD" id="cd09395">
    <property type="entry name" value="LIM2_Rga"/>
    <property type="match status" value="1"/>
</dbReference>
<dbReference type="FunFam" id="1.10.555.10:FF:000057">
    <property type="entry name" value="Rho GTPase-activating protein"/>
    <property type="match status" value="1"/>
</dbReference>
<dbReference type="SUPFAM" id="SSF48350">
    <property type="entry name" value="GTPase activation domain, GAP"/>
    <property type="match status" value="1"/>
</dbReference>
<feature type="region of interest" description="Disordered" evidence="9">
    <location>
        <begin position="718"/>
        <end position="738"/>
    </location>
</feature>
<dbReference type="PANTHER" id="PTHR23176:SF121">
    <property type="entry name" value="RHO-TYPE GTPASE-ACTIVATING PROTEIN 1-RELATED"/>
    <property type="match status" value="1"/>
</dbReference>
<dbReference type="FunFam" id="2.10.110.10:FF:000123">
    <property type="entry name" value="Rho GTPase-activating protein"/>
    <property type="match status" value="1"/>
</dbReference>
<feature type="region of interest" description="Disordered" evidence="9">
    <location>
        <begin position="525"/>
        <end position="551"/>
    </location>
</feature>